<dbReference type="Gene3D" id="2.170.300.10">
    <property type="entry name" value="Tie2 ligand-binding domain superfamily"/>
    <property type="match status" value="1"/>
</dbReference>
<dbReference type="GO" id="GO:0005044">
    <property type="term" value="F:scavenger receptor activity"/>
    <property type="evidence" value="ECO:0007669"/>
    <property type="project" value="InterPro"/>
</dbReference>
<dbReference type="Proteomes" id="UP000005408">
    <property type="component" value="Unassembled WGS sequence"/>
</dbReference>
<evidence type="ECO:0008006" key="5">
    <source>
        <dbReference type="Google" id="ProtNLM"/>
    </source>
</evidence>
<dbReference type="AlphaFoldDB" id="A0A8W8P1F6"/>
<evidence type="ECO:0000313" key="4">
    <source>
        <dbReference type="Proteomes" id="UP000005408"/>
    </source>
</evidence>
<dbReference type="PANTHER" id="PTHR24043">
    <property type="entry name" value="SCAVENGER RECEPTOR CLASS F"/>
    <property type="match status" value="1"/>
</dbReference>
<evidence type="ECO:0000256" key="1">
    <source>
        <dbReference type="ARBA" id="ARBA00022536"/>
    </source>
</evidence>
<proteinExistence type="predicted"/>
<name>A0A8W8P1F6_MAGGI</name>
<reference evidence="3" key="1">
    <citation type="submission" date="2022-08" db="UniProtKB">
        <authorList>
            <consortium name="EnsemblMetazoa"/>
        </authorList>
    </citation>
    <scope>IDENTIFICATION</scope>
    <source>
        <strain evidence="3">05x7-T-G4-1.051#20</strain>
    </source>
</reference>
<dbReference type="PANTHER" id="PTHR24043:SF8">
    <property type="entry name" value="EGF-LIKE DOMAIN-CONTAINING PROTEIN"/>
    <property type="match status" value="1"/>
</dbReference>
<keyword evidence="1" id="KW-0245">EGF-like domain</keyword>
<accession>A0A8W8P1F6</accession>
<dbReference type="EnsemblMetazoa" id="G9289.1">
    <property type="protein sequence ID" value="G9289.1:cds"/>
    <property type="gene ID" value="G9289"/>
</dbReference>
<evidence type="ECO:0000313" key="3">
    <source>
        <dbReference type="EnsemblMetazoa" id="G9289.1:cds"/>
    </source>
</evidence>
<evidence type="ECO:0000256" key="2">
    <source>
        <dbReference type="SAM" id="Phobius"/>
    </source>
</evidence>
<keyword evidence="2" id="KW-1133">Transmembrane helix</keyword>
<sequence length="197" mass="21879">MSHGVRCPVTGYYGEDCSLPCPQNCQEGHCHIVDGTCLGCVPGYTGARCDKECSVGKFGQNCSYQCGHCLKKEQCHHINGTCLNGCVENYNGSYCTQAIALTYGDPASVSEPYTTLYVCIPIIILSVSLNVYLIISIILSRHLRNKNSEEKQQKNSKNVDEHVETTRFSKTVYDQVEENPAYQELGEITKESQFDKV</sequence>
<dbReference type="InterPro" id="IPR042635">
    <property type="entry name" value="MEGF10/SREC1/2-like"/>
</dbReference>
<organism evidence="3 4">
    <name type="scientific">Magallana gigas</name>
    <name type="common">Pacific oyster</name>
    <name type="synonym">Crassostrea gigas</name>
    <dbReference type="NCBI Taxonomy" id="29159"/>
    <lineage>
        <taxon>Eukaryota</taxon>
        <taxon>Metazoa</taxon>
        <taxon>Spiralia</taxon>
        <taxon>Lophotrochozoa</taxon>
        <taxon>Mollusca</taxon>
        <taxon>Bivalvia</taxon>
        <taxon>Autobranchia</taxon>
        <taxon>Pteriomorphia</taxon>
        <taxon>Ostreida</taxon>
        <taxon>Ostreoidea</taxon>
        <taxon>Ostreidae</taxon>
        <taxon>Magallana</taxon>
    </lineage>
</organism>
<feature type="transmembrane region" description="Helical" evidence="2">
    <location>
        <begin position="115"/>
        <end position="139"/>
    </location>
</feature>
<keyword evidence="4" id="KW-1185">Reference proteome</keyword>
<keyword evidence="2" id="KW-0472">Membrane</keyword>
<protein>
    <recommendedName>
        <fullName evidence="5">Multiple epidermal growth factor-like domains 10</fullName>
    </recommendedName>
</protein>
<keyword evidence="2" id="KW-0812">Transmembrane</keyword>